<evidence type="ECO:0000256" key="5">
    <source>
        <dbReference type="ARBA" id="ARBA00022729"/>
    </source>
</evidence>
<dbReference type="Pfam" id="PF05938">
    <property type="entry name" value="Self-incomp_S1"/>
    <property type="match status" value="1"/>
</dbReference>
<reference evidence="7" key="2">
    <citation type="submission" date="2022-03" db="EMBL/GenBank/DDBJ databases">
        <title>Draft title - Genomic analysis of global carrot germplasm unveils the trajectory of domestication and the origin of high carotenoid orange carrot.</title>
        <authorList>
            <person name="Iorizzo M."/>
            <person name="Ellison S."/>
            <person name="Senalik D."/>
            <person name="Macko-Podgorni A."/>
            <person name="Grzebelus D."/>
            <person name="Bostan H."/>
            <person name="Rolling W."/>
            <person name="Curaba J."/>
            <person name="Simon P."/>
        </authorList>
    </citation>
    <scope>NUCLEOTIDE SEQUENCE</scope>
    <source>
        <tissue evidence="7">Leaf</tissue>
    </source>
</reference>
<feature type="chain" id="PRO_5041778904" description="S-protein homolog" evidence="6">
    <location>
        <begin position="25"/>
        <end position="140"/>
    </location>
</feature>
<accession>A0AAF0W4R4</accession>
<feature type="signal peptide" evidence="6">
    <location>
        <begin position="1"/>
        <end position="24"/>
    </location>
</feature>
<evidence type="ECO:0000313" key="8">
    <source>
        <dbReference type="Proteomes" id="UP000077755"/>
    </source>
</evidence>
<evidence type="ECO:0000256" key="4">
    <source>
        <dbReference type="ARBA" id="ARBA00022525"/>
    </source>
</evidence>
<keyword evidence="3 6" id="KW-0713">Self-incompatibility</keyword>
<sequence length="140" mass="16663">MSTNSSISLMNILTIFLLLTTCMSKKHIKIDITDRLPSGNPSLRLHCKSKDDDLGFHTLGLNQVYEWRFNMNFWLTTLYWCNFWWDGKYAQFNVFDDKIWGTVGEKNVYSYVVRPDGFYLRICDFDTHTFVWKHVNNWGN</sequence>
<dbReference type="GO" id="GO:0060320">
    <property type="term" value="P:rejection of self pollen"/>
    <property type="evidence" value="ECO:0007669"/>
    <property type="project" value="UniProtKB-KW"/>
</dbReference>
<comment type="similarity">
    <text evidence="2 6">Belongs to the plant self-incompatibility (S1) protein family.</text>
</comment>
<protein>
    <recommendedName>
        <fullName evidence="6">S-protein homolog</fullName>
    </recommendedName>
</protein>
<dbReference type="PANTHER" id="PTHR31232">
    <property type="match status" value="1"/>
</dbReference>
<proteinExistence type="inferred from homology"/>
<dbReference type="AlphaFoldDB" id="A0AAF0W4R4"/>
<dbReference type="EMBL" id="CP093343">
    <property type="protein sequence ID" value="WOG83197.1"/>
    <property type="molecule type" value="Genomic_DNA"/>
</dbReference>
<reference evidence="7" key="1">
    <citation type="journal article" date="2016" name="Nat. Genet.">
        <title>A high-quality carrot genome assembly provides new insights into carotenoid accumulation and asterid genome evolution.</title>
        <authorList>
            <person name="Iorizzo M."/>
            <person name="Ellison S."/>
            <person name="Senalik D."/>
            <person name="Zeng P."/>
            <person name="Satapoomin P."/>
            <person name="Huang J."/>
            <person name="Bowman M."/>
            <person name="Iovene M."/>
            <person name="Sanseverino W."/>
            <person name="Cavagnaro P."/>
            <person name="Yildiz M."/>
            <person name="Macko-Podgorni A."/>
            <person name="Moranska E."/>
            <person name="Grzebelus E."/>
            <person name="Grzebelus D."/>
            <person name="Ashrafi H."/>
            <person name="Zheng Z."/>
            <person name="Cheng S."/>
            <person name="Spooner D."/>
            <person name="Van Deynze A."/>
            <person name="Simon P."/>
        </authorList>
    </citation>
    <scope>NUCLEOTIDE SEQUENCE</scope>
    <source>
        <tissue evidence="7">Leaf</tissue>
    </source>
</reference>
<gene>
    <name evidence="7" type="ORF">DCAR_0102371</name>
</gene>
<evidence type="ECO:0000313" key="7">
    <source>
        <dbReference type="EMBL" id="WOG83197.1"/>
    </source>
</evidence>
<keyword evidence="8" id="KW-1185">Reference proteome</keyword>
<dbReference type="Proteomes" id="UP000077755">
    <property type="component" value="Chromosome 1"/>
</dbReference>
<organism evidence="7 8">
    <name type="scientific">Daucus carota subsp. sativus</name>
    <name type="common">Carrot</name>
    <dbReference type="NCBI Taxonomy" id="79200"/>
    <lineage>
        <taxon>Eukaryota</taxon>
        <taxon>Viridiplantae</taxon>
        <taxon>Streptophyta</taxon>
        <taxon>Embryophyta</taxon>
        <taxon>Tracheophyta</taxon>
        <taxon>Spermatophyta</taxon>
        <taxon>Magnoliopsida</taxon>
        <taxon>eudicotyledons</taxon>
        <taxon>Gunneridae</taxon>
        <taxon>Pentapetalae</taxon>
        <taxon>asterids</taxon>
        <taxon>campanulids</taxon>
        <taxon>Apiales</taxon>
        <taxon>Apiaceae</taxon>
        <taxon>Apioideae</taxon>
        <taxon>Scandiceae</taxon>
        <taxon>Daucinae</taxon>
        <taxon>Daucus</taxon>
        <taxon>Daucus sect. Daucus</taxon>
    </lineage>
</organism>
<dbReference type="InterPro" id="IPR010264">
    <property type="entry name" value="Self-incomp_S1"/>
</dbReference>
<name>A0AAF0W4R4_DAUCS</name>
<dbReference type="GO" id="GO:0005576">
    <property type="term" value="C:extracellular region"/>
    <property type="evidence" value="ECO:0007669"/>
    <property type="project" value="UniProtKB-SubCell"/>
</dbReference>
<dbReference type="PANTHER" id="PTHR31232:SF156">
    <property type="entry name" value="PLANT SELF-INCOMPATIBILITY PROTEIN S1 FAMILY-RELATED"/>
    <property type="match status" value="1"/>
</dbReference>
<comment type="subcellular location">
    <subcellularLocation>
        <location evidence="1 6">Secreted</location>
    </subcellularLocation>
</comment>
<evidence type="ECO:0000256" key="1">
    <source>
        <dbReference type="ARBA" id="ARBA00004613"/>
    </source>
</evidence>
<evidence type="ECO:0000256" key="2">
    <source>
        <dbReference type="ARBA" id="ARBA00005581"/>
    </source>
</evidence>
<evidence type="ECO:0000256" key="6">
    <source>
        <dbReference type="RuleBase" id="RU367044"/>
    </source>
</evidence>
<keyword evidence="4 6" id="KW-0964">Secreted</keyword>
<evidence type="ECO:0000256" key="3">
    <source>
        <dbReference type="ARBA" id="ARBA00022471"/>
    </source>
</evidence>
<keyword evidence="5 6" id="KW-0732">Signal</keyword>